<dbReference type="OrthoDB" id="553801at2759"/>
<accession>A0A2K3DCY4</accession>
<gene>
    <name evidence="2" type="ORF">CHLRE_09g399650v5</name>
</gene>
<keyword evidence="3" id="KW-1185">Reference proteome</keyword>
<evidence type="ECO:0000256" key="1">
    <source>
        <dbReference type="SAM" id="MobiDB-lite"/>
    </source>
</evidence>
<dbReference type="GeneID" id="5720680"/>
<proteinExistence type="predicted"/>
<reference evidence="2 3" key="1">
    <citation type="journal article" date="2007" name="Science">
        <title>The Chlamydomonas genome reveals the evolution of key animal and plant functions.</title>
        <authorList>
            <person name="Merchant S.S."/>
            <person name="Prochnik S.E."/>
            <person name="Vallon O."/>
            <person name="Harris E.H."/>
            <person name="Karpowicz S.J."/>
            <person name="Witman G.B."/>
            <person name="Terry A."/>
            <person name="Salamov A."/>
            <person name="Fritz-Laylin L.K."/>
            <person name="Marechal-Drouard L."/>
            <person name="Marshall W.F."/>
            <person name="Qu L.H."/>
            <person name="Nelson D.R."/>
            <person name="Sanderfoot A.A."/>
            <person name="Spalding M.H."/>
            <person name="Kapitonov V.V."/>
            <person name="Ren Q."/>
            <person name="Ferris P."/>
            <person name="Lindquist E."/>
            <person name="Shapiro H."/>
            <person name="Lucas S.M."/>
            <person name="Grimwood J."/>
            <person name="Schmutz J."/>
            <person name="Cardol P."/>
            <person name="Cerutti H."/>
            <person name="Chanfreau G."/>
            <person name="Chen C.L."/>
            <person name="Cognat V."/>
            <person name="Croft M.T."/>
            <person name="Dent R."/>
            <person name="Dutcher S."/>
            <person name="Fernandez E."/>
            <person name="Fukuzawa H."/>
            <person name="Gonzalez-Ballester D."/>
            <person name="Gonzalez-Halphen D."/>
            <person name="Hallmann A."/>
            <person name="Hanikenne M."/>
            <person name="Hippler M."/>
            <person name="Inwood W."/>
            <person name="Jabbari K."/>
            <person name="Kalanon M."/>
            <person name="Kuras R."/>
            <person name="Lefebvre P.A."/>
            <person name="Lemaire S.D."/>
            <person name="Lobanov A.V."/>
            <person name="Lohr M."/>
            <person name="Manuell A."/>
            <person name="Meier I."/>
            <person name="Mets L."/>
            <person name="Mittag M."/>
            <person name="Mittelmeier T."/>
            <person name="Moroney J.V."/>
            <person name="Moseley J."/>
            <person name="Napoli C."/>
            <person name="Nedelcu A.M."/>
            <person name="Niyogi K."/>
            <person name="Novoselov S.V."/>
            <person name="Paulsen I.T."/>
            <person name="Pazour G."/>
            <person name="Purton S."/>
            <person name="Ral J.P."/>
            <person name="Riano-Pachon D.M."/>
            <person name="Riekhof W."/>
            <person name="Rymarquis L."/>
            <person name="Schroda M."/>
            <person name="Stern D."/>
            <person name="Umen J."/>
            <person name="Willows R."/>
            <person name="Wilson N."/>
            <person name="Zimmer S.L."/>
            <person name="Allmer J."/>
            <person name="Balk J."/>
            <person name="Bisova K."/>
            <person name="Chen C.J."/>
            <person name="Elias M."/>
            <person name="Gendler K."/>
            <person name="Hauser C."/>
            <person name="Lamb M.R."/>
            <person name="Ledford H."/>
            <person name="Long J.C."/>
            <person name="Minagawa J."/>
            <person name="Page M.D."/>
            <person name="Pan J."/>
            <person name="Pootakham W."/>
            <person name="Roje S."/>
            <person name="Rose A."/>
            <person name="Stahlberg E."/>
            <person name="Terauchi A.M."/>
            <person name="Yang P."/>
            <person name="Ball S."/>
            <person name="Bowler C."/>
            <person name="Dieckmann C.L."/>
            <person name="Gladyshev V.N."/>
            <person name="Green P."/>
            <person name="Jorgensen R."/>
            <person name="Mayfield S."/>
            <person name="Mueller-Roeber B."/>
            <person name="Rajamani S."/>
            <person name="Sayre R.T."/>
            <person name="Brokstein P."/>
            <person name="Dubchak I."/>
            <person name="Goodstein D."/>
            <person name="Hornick L."/>
            <person name="Huang Y.W."/>
            <person name="Jhaveri J."/>
            <person name="Luo Y."/>
            <person name="Martinez D."/>
            <person name="Ngau W.C."/>
            <person name="Otillar B."/>
            <person name="Poliakov A."/>
            <person name="Porter A."/>
            <person name="Szajkowski L."/>
            <person name="Werner G."/>
            <person name="Zhou K."/>
            <person name="Grigoriev I.V."/>
            <person name="Rokhsar D.S."/>
            <person name="Grossman A.R."/>
        </authorList>
    </citation>
    <scope>NUCLEOTIDE SEQUENCE [LARGE SCALE GENOMIC DNA]</scope>
    <source>
        <strain evidence="3">CC-503</strain>
    </source>
</reference>
<dbReference type="Proteomes" id="UP000006906">
    <property type="component" value="Chromosome 9"/>
</dbReference>
<evidence type="ECO:0000313" key="2">
    <source>
        <dbReference type="EMBL" id="PNW78383.1"/>
    </source>
</evidence>
<dbReference type="RefSeq" id="XP_042920831.1">
    <property type="nucleotide sequence ID" value="XM_043065944.1"/>
</dbReference>
<feature type="compositionally biased region" description="Low complexity" evidence="1">
    <location>
        <begin position="98"/>
        <end position="115"/>
    </location>
</feature>
<dbReference type="ExpressionAtlas" id="A0A2K3DCY4">
    <property type="expression patterns" value="baseline and differential"/>
</dbReference>
<feature type="region of interest" description="Disordered" evidence="1">
    <location>
        <begin position="87"/>
        <end position="207"/>
    </location>
</feature>
<dbReference type="EMBL" id="CM008970">
    <property type="protein sequence ID" value="PNW78383.1"/>
    <property type="molecule type" value="Genomic_DNA"/>
</dbReference>
<sequence length="207" mass="21279">MDQTQRQMMREALFGVGFKEAQISSFADATLDKLCAANFHASGRLQSATREDLKDAGLAPGDVGFIMGKVQGAAAGLGVASVAGAGGASLTSPIPRKSTSASWWWPPSWLRPAAPLGSGGQGAGDEGCQQQPQQPSPQPHEHDNTSSVTAPTSVPVSAAGSHSGSEQDTRATATSSSWPSSSSPPCQPLSSCRQRRSHPAARQQASA</sequence>
<feature type="compositionally biased region" description="Low complexity" evidence="1">
    <location>
        <begin position="175"/>
        <end position="191"/>
    </location>
</feature>
<protein>
    <submittedName>
        <fullName evidence="2">Uncharacterized protein</fullName>
    </submittedName>
</protein>
<feature type="compositionally biased region" description="Polar residues" evidence="1">
    <location>
        <begin position="160"/>
        <end position="174"/>
    </location>
</feature>
<name>A0A2K3DCY4_CHLRE</name>
<evidence type="ECO:0000313" key="3">
    <source>
        <dbReference type="Proteomes" id="UP000006906"/>
    </source>
</evidence>
<dbReference type="AlphaFoldDB" id="A0A2K3DCY4"/>
<dbReference type="Gramene" id="PNW78383">
    <property type="protein sequence ID" value="PNW78383"/>
    <property type="gene ID" value="CHLRE_09g399650v5"/>
</dbReference>
<feature type="compositionally biased region" description="Low complexity" evidence="1">
    <location>
        <begin position="145"/>
        <end position="159"/>
    </location>
</feature>
<organism evidence="2 3">
    <name type="scientific">Chlamydomonas reinhardtii</name>
    <name type="common">Chlamydomonas smithii</name>
    <dbReference type="NCBI Taxonomy" id="3055"/>
    <lineage>
        <taxon>Eukaryota</taxon>
        <taxon>Viridiplantae</taxon>
        <taxon>Chlorophyta</taxon>
        <taxon>core chlorophytes</taxon>
        <taxon>Chlorophyceae</taxon>
        <taxon>CS clade</taxon>
        <taxon>Chlamydomonadales</taxon>
        <taxon>Chlamydomonadaceae</taxon>
        <taxon>Chlamydomonas</taxon>
    </lineage>
</organism>